<dbReference type="Gene3D" id="3.10.110.10">
    <property type="entry name" value="Ubiquitin Conjugating Enzyme"/>
    <property type="match status" value="1"/>
</dbReference>
<reference evidence="2 3" key="1">
    <citation type="journal article" date="2020" name="ISME J.">
        <title>Uncovering the hidden diversity of litter-decomposition mechanisms in mushroom-forming fungi.</title>
        <authorList>
            <person name="Floudas D."/>
            <person name="Bentzer J."/>
            <person name="Ahren D."/>
            <person name="Johansson T."/>
            <person name="Persson P."/>
            <person name="Tunlid A."/>
        </authorList>
    </citation>
    <scope>NUCLEOTIDE SEQUENCE [LARGE SCALE GENOMIC DNA]</scope>
    <source>
        <strain evidence="2 3">CBS 406.79</strain>
    </source>
</reference>
<dbReference type="EMBL" id="JAACJN010000038">
    <property type="protein sequence ID" value="KAF5385632.1"/>
    <property type="molecule type" value="Genomic_DNA"/>
</dbReference>
<dbReference type="InterPro" id="IPR000608">
    <property type="entry name" value="UBC"/>
</dbReference>
<keyword evidence="3" id="KW-1185">Reference proteome</keyword>
<evidence type="ECO:0000313" key="2">
    <source>
        <dbReference type="EMBL" id="KAF5385632.1"/>
    </source>
</evidence>
<dbReference type="Pfam" id="PF00179">
    <property type="entry name" value="UQ_con"/>
    <property type="match status" value="1"/>
</dbReference>
<dbReference type="Proteomes" id="UP000518752">
    <property type="component" value="Unassembled WGS sequence"/>
</dbReference>
<accession>A0A8H5HLS0</accession>
<protein>
    <recommendedName>
        <fullName evidence="1">UBC core domain-containing protein</fullName>
    </recommendedName>
</protein>
<gene>
    <name evidence="2" type="ORF">D9757_005539</name>
</gene>
<evidence type="ECO:0000313" key="3">
    <source>
        <dbReference type="Proteomes" id="UP000518752"/>
    </source>
</evidence>
<dbReference type="SUPFAM" id="SSF54495">
    <property type="entry name" value="UBC-like"/>
    <property type="match status" value="1"/>
</dbReference>
<name>A0A8H5HLS0_9AGAR</name>
<dbReference type="InterPro" id="IPR016135">
    <property type="entry name" value="UBQ-conjugating_enzyme/RWD"/>
</dbReference>
<feature type="domain" description="UBC core" evidence="1">
    <location>
        <begin position="7"/>
        <end position="168"/>
    </location>
</feature>
<dbReference type="OrthoDB" id="109543at2759"/>
<proteinExistence type="predicted"/>
<evidence type="ECO:0000259" key="1">
    <source>
        <dbReference type="PROSITE" id="PS50127"/>
    </source>
</evidence>
<dbReference type="PROSITE" id="PS50127">
    <property type="entry name" value="UBC_2"/>
    <property type="match status" value="1"/>
</dbReference>
<organism evidence="2 3">
    <name type="scientific">Collybiopsis confluens</name>
    <dbReference type="NCBI Taxonomy" id="2823264"/>
    <lineage>
        <taxon>Eukaryota</taxon>
        <taxon>Fungi</taxon>
        <taxon>Dikarya</taxon>
        <taxon>Basidiomycota</taxon>
        <taxon>Agaricomycotina</taxon>
        <taxon>Agaricomycetes</taxon>
        <taxon>Agaricomycetidae</taxon>
        <taxon>Agaricales</taxon>
        <taxon>Marasmiineae</taxon>
        <taxon>Omphalotaceae</taxon>
        <taxon>Collybiopsis</taxon>
    </lineage>
</organism>
<comment type="caution">
    <text evidence="2">The sequence shown here is derived from an EMBL/GenBank/DDBJ whole genome shotgun (WGS) entry which is preliminary data.</text>
</comment>
<dbReference type="AlphaFoldDB" id="A0A8H5HLS0"/>
<sequence>MSPTSRKLLSRLYGDLAELRDAPYPGVSIFVNDVDVRKLCLVLTPPSGPWKDLSLHFDVQIPESWPASPPRIKSSVWGIDHPNLFDSYICCDLLKQREEIYFSYGYDGGYTPALTLRGLFLQFLTFFSSTKVEQHGGYEIDIGDHAQRKFVLEKNLHVIIEDINLGASYPLSRYGVSHIPQDDEAQAALAKAWYADRALELELVRYQGANGVILHKTKHLASHPERIHVLESESQRRKRTRRLLKKTAWRCKSCPYGSAELPHDNTWSKKDTQARDAGRFYPLDLVFNSHAGNSFRRLSLSYPRFRRVVGSTHELLRREVTCVFLRTSLRDSVLGIGVALNPGARVLSSDFDWLSEEAFTKHGVRYSIRKNHFEFFLPLAFNRYHFDKAQPSIWRYLQNIDASLRLAEASVAKRTGRASFKTVAPSADTPENGHEAVRVVFQMMNNVVVSLMKSCDDVLSRLSRSDDGKGNILRASERAVYAYCHLFHLAICLARSSPVIFRDAEATIRRFAKDPVWRVKAEVPDMGELIVKLTLVLALAPSKGMNVSWESINGPILEEVVVRNVRWVLKEAPELAVMEQGRNDYRLALTFLSSKTSLRLVMFQIAFLNMFVSTYASDLSYLDDHYGFPHKHVPERMVEKIKEIYSVSSWSAFFQKVGFAKGVAFGGEMFTDMLRQAVRTSAQRSYHTSVEEWWLRRRREQLEENWEKEHGCPK</sequence>